<keyword evidence="2" id="KW-1185">Reference proteome</keyword>
<gene>
    <name evidence="1" type="ORF">ACA1_252440</name>
</gene>
<sequence>MNKFTKGGQEAVFHRCDQFTYGFFHTYDNLALGDHQPHKVHVLLPADYEESQHKRWPVVYFNDGDTTFWPGGGFHKTWNVAGIISGMAASGEVEPVIIVAVVPNDREHEYTDVEWAPGRAYGGLDRYAQLMAGHIKPWVDATYRTVPHPRRTTIAGSSHGGLASFYIAATRPQSFGLCIAFSPSLWVGQSYWRLGLASSGVASVVDLLGCPTTLATGHVVRTTLTAVGERPTIFFGVGLRRGGGFHNACVERWATECTLAAVATLTDSESQGHAAYCEGTDLFVHKDPIGEHTEETWQRWLPYALRLFYGPRS</sequence>
<evidence type="ECO:0000313" key="2">
    <source>
        <dbReference type="Proteomes" id="UP000011083"/>
    </source>
</evidence>
<dbReference type="PANTHER" id="PTHR48098:SF6">
    <property type="entry name" value="FERRI-BACILLIBACTIN ESTERASE BESA"/>
    <property type="match status" value="1"/>
</dbReference>
<dbReference type="RefSeq" id="XP_004367555.1">
    <property type="nucleotide sequence ID" value="XM_004367498.1"/>
</dbReference>
<dbReference type="InterPro" id="IPR050583">
    <property type="entry name" value="Mycobacterial_A85_antigen"/>
</dbReference>
<dbReference type="Pfam" id="PF00756">
    <property type="entry name" value="Esterase"/>
    <property type="match status" value="1"/>
</dbReference>
<dbReference type="AlphaFoldDB" id="L8H9U8"/>
<dbReference type="KEGG" id="acan:ACA1_252440"/>
<dbReference type="InterPro" id="IPR029058">
    <property type="entry name" value="AB_hydrolase_fold"/>
</dbReference>
<dbReference type="Proteomes" id="UP000011083">
    <property type="component" value="Unassembled WGS sequence"/>
</dbReference>
<dbReference type="PANTHER" id="PTHR48098">
    <property type="entry name" value="ENTEROCHELIN ESTERASE-RELATED"/>
    <property type="match status" value="1"/>
</dbReference>
<dbReference type="SUPFAM" id="SSF53474">
    <property type="entry name" value="alpha/beta-Hydrolases"/>
    <property type="match status" value="1"/>
</dbReference>
<dbReference type="OMA" id="CEECAGH"/>
<dbReference type="OrthoDB" id="10013177at2759"/>
<name>L8H9U8_ACACF</name>
<organism evidence="1 2">
    <name type="scientific">Acanthamoeba castellanii (strain ATCC 30010 / Neff)</name>
    <dbReference type="NCBI Taxonomy" id="1257118"/>
    <lineage>
        <taxon>Eukaryota</taxon>
        <taxon>Amoebozoa</taxon>
        <taxon>Discosea</taxon>
        <taxon>Longamoebia</taxon>
        <taxon>Centramoebida</taxon>
        <taxon>Acanthamoebidae</taxon>
        <taxon>Acanthamoeba</taxon>
    </lineage>
</organism>
<proteinExistence type="predicted"/>
<dbReference type="VEuPathDB" id="AmoebaDB:ACA1_252440"/>
<dbReference type="InterPro" id="IPR000801">
    <property type="entry name" value="Esterase-like"/>
</dbReference>
<accession>L8H9U8</accession>
<evidence type="ECO:0000313" key="1">
    <source>
        <dbReference type="EMBL" id="ELR22299.1"/>
    </source>
</evidence>
<reference evidence="1 2" key="1">
    <citation type="journal article" date="2013" name="Genome Biol.">
        <title>Genome of Acanthamoeba castellanii highlights extensive lateral gene transfer and early evolution of tyrosine kinase signaling.</title>
        <authorList>
            <person name="Clarke M."/>
            <person name="Lohan A.J."/>
            <person name="Liu B."/>
            <person name="Lagkouvardos I."/>
            <person name="Roy S."/>
            <person name="Zafar N."/>
            <person name="Bertelli C."/>
            <person name="Schilde C."/>
            <person name="Kianianmomeni A."/>
            <person name="Burglin T.R."/>
            <person name="Frech C."/>
            <person name="Turcotte B."/>
            <person name="Kopec K.O."/>
            <person name="Synnott J.M."/>
            <person name="Choo C."/>
            <person name="Paponov I."/>
            <person name="Finkler A."/>
            <person name="Soon Heng Tan C."/>
            <person name="Hutchins A.P."/>
            <person name="Weinmeier T."/>
            <person name="Rattei T."/>
            <person name="Chu J.S."/>
            <person name="Gimenez G."/>
            <person name="Irimia M."/>
            <person name="Rigden D.J."/>
            <person name="Fitzpatrick D.A."/>
            <person name="Lorenzo-Morales J."/>
            <person name="Bateman A."/>
            <person name="Chiu C.H."/>
            <person name="Tang P."/>
            <person name="Hegemann P."/>
            <person name="Fromm H."/>
            <person name="Raoult D."/>
            <person name="Greub G."/>
            <person name="Miranda-Saavedra D."/>
            <person name="Chen N."/>
            <person name="Nash P."/>
            <person name="Ginger M.L."/>
            <person name="Horn M."/>
            <person name="Schaap P."/>
            <person name="Caler L."/>
            <person name="Loftus B."/>
        </authorList>
    </citation>
    <scope>NUCLEOTIDE SEQUENCE [LARGE SCALE GENOMIC DNA]</scope>
    <source>
        <strain evidence="1 2">Neff</strain>
    </source>
</reference>
<dbReference type="EMBL" id="KB007885">
    <property type="protein sequence ID" value="ELR22299.1"/>
    <property type="molecule type" value="Genomic_DNA"/>
</dbReference>
<dbReference type="GeneID" id="14923231"/>
<dbReference type="Gene3D" id="3.40.50.1820">
    <property type="entry name" value="alpha/beta hydrolase"/>
    <property type="match status" value="1"/>
</dbReference>
<protein>
    <submittedName>
        <fullName evidence="1">Carbohydrate esterase family 1 protein</fullName>
    </submittedName>
</protein>